<gene>
    <name evidence="2" type="ORF">WG66_2674</name>
</gene>
<feature type="chain" id="PRO_5006902438" evidence="1">
    <location>
        <begin position="17"/>
        <end position="95"/>
    </location>
</feature>
<evidence type="ECO:0000256" key="1">
    <source>
        <dbReference type="SAM" id="SignalP"/>
    </source>
</evidence>
<accession>A0A0W0G839</accession>
<proteinExistence type="predicted"/>
<feature type="signal peptide" evidence="1">
    <location>
        <begin position="1"/>
        <end position="16"/>
    </location>
</feature>
<reference evidence="2 3" key="1">
    <citation type="submission" date="2015-12" db="EMBL/GenBank/DDBJ databases">
        <title>Draft genome sequence of Moniliophthora roreri, the causal agent of frosty pod rot of cacao.</title>
        <authorList>
            <person name="Aime M.C."/>
            <person name="Diaz-Valderrama J.R."/>
            <person name="Kijpornyongpan T."/>
            <person name="Phillips-Mora W."/>
        </authorList>
    </citation>
    <scope>NUCLEOTIDE SEQUENCE [LARGE SCALE GENOMIC DNA]</scope>
    <source>
        <strain evidence="2 3">MCA 2952</strain>
    </source>
</reference>
<organism evidence="2 3">
    <name type="scientific">Moniliophthora roreri</name>
    <name type="common">Frosty pod rot fungus</name>
    <name type="synonym">Monilia roreri</name>
    <dbReference type="NCBI Taxonomy" id="221103"/>
    <lineage>
        <taxon>Eukaryota</taxon>
        <taxon>Fungi</taxon>
        <taxon>Dikarya</taxon>
        <taxon>Basidiomycota</taxon>
        <taxon>Agaricomycotina</taxon>
        <taxon>Agaricomycetes</taxon>
        <taxon>Agaricomycetidae</taxon>
        <taxon>Agaricales</taxon>
        <taxon>Marasmiineae</taxon>
        <taxon>Marasmiaceae</taxon>
        <taxon>Moniliophthora</taxon>
    </lineage>
</organism>
<protein>
    <submittedName>
        <fullName evidence="2">Uncharacterized protein</fullName>
    </submittedName>
</protein>
<evidence type="ECO:0000313" key="2">
    <source>
        <dbReference type="EMBL" id="KTB44745.1"/>
    </source>
</evidence>
<sequence>MHPLLVIQALFPAVLAQTATLFAVIPTEAPIVNDLNSMTYSAIGVGNNGGETTFAGEVYISQILQGTGGLNDGNDGLVYETIPLGATITQRRTSL</sequence>
<name>A0A0W0G839_MONRR</name>
<keyword evidence="1" id="KW-0732">Signal</keyword>
<dbReference type="Proteomes" id="UP000054988">
    <property type="component" value="Unassembled WGS sequence"/>
</dbReference>
<dbReference type="EMBL" id="LATX01000861">
    <property type="protein sequence ID" value="KTB44745.1"/>
    <property type="molecule type" value="Genomic_DNA"/>
</dbReference>
<evidence type="ECO:0000313" key="3">
    <source>
        <dbReference type="Proteomes" id="UP000054988"/>
    </source>
</evidence>
<dbReference type="AlphaFoldDB" id="A0A0W0G839"/>
<comment type="caution">
    <text evidence="2">The sequence shown here is derived from an EMBL/GenBank/DDBJ whole genome shotgun (WGS) entry which is preliminary data.</text>
</comment>